<keyword evidence="11" id="KW-1185">Reference proteome</keyword>
<dbReference type="GO" id="GO:0006261">
    <property type="term" value="P:DNA-templated DNA replication"/>
    <property type="evidence" value="ECO:0007669"/>
    <property type="project" value="InterPro"/>
</dbReference>
<gene>
    <name evidence="10" type="ORF">Zmor_004378</name>
</gene>
<dbReference type="PANTHER" id="PTHR10133:SF27">
    <property type="entry name" value="DNA POLYMERASE NU"/>
    <property type="match status" value="1"/>
</dbReference>
<comment type="caution">
    <text evidence="10">The sequence shown here is derived from an EMBL/GenBank/DDBJ whole genome shotgun (WGS) entry which is preliminary data.</text>
</comment>
<reference evidence="10" key="1">
    <citation type="journal article" date="2023" name="G3 (Bethesda)">
        <title>Whole genome assemblies of Zophobas morio and Tenebrio molitor.</title>
        <authorList>
            <person name="Kaur S."/>
            <person name="Stinson S.A."/>
            <person name="diCenzo G.C."/>
        </authorList>
    </citation>
    <scope>NUCLEOTIDE SEQUENCE</scope>
    <source>
        <strain evidence="10">QUZm001</strain>
    </source>
</reference>
<dbReference type="EMBL" id="JALNTZ010001717">
    <property type="protein sequence ID" value="KAJ3623641.1"/>
    <property type="molecule type" value="Genomic_DNA"/>
</dbReference>
<name>A0AA38HHW8_9CUCU</name>
<comment type="catalytic activity">
    <reaction evidence="8">
        <text>DNA(n) + a 2'-deoxyribonucleoside 5'-triphosphate = DNA(n+1) + diphosphate</text>
        <dbReference type="Rhea" id="RHEA:22508"/>
        <dbReference type="Rhea" id="RHEA-COMP:17339"/>
        <dbReference type="Rhea" id="RHEA-COMP:17340"/>
        <dbReference type="ChEBI" id="CHEBI:33019"/>
        <dbReference type="ChEBI" id="CHEBI:61560"/>
        <dbReference type="ChEBI" id="CHEBI:173112"/>
        <dbReference type="EC" id="2.7.7.7"/>
    </reaction>
</comment>
<sequence>MSSPFQQQPKDKLMDIRIDEEIFSPRRMVVVSPERNGHKVLYTAVLDLSQIEVRINYHYTDYIGQPDSVLHDVLFNGGDMHTITAANAFHYDEYQKDPKGSLELVEKHERNAAKSLNFAMQYGGGKGAIAGHPVLGKLSEDVQNKLLKAFNETRAGTKAYQNWAIASMQTQTVETSQGTLNYVENMYGRRYYDTPQ</sequence>
<dbReference type="EC" id="2.7.7.7" evidence="2"/>
<evidence type="ECO:0000313" key="11">
    <source>
        <dbReference type="Proteomes" id="UP001168821"/>
    </source>
</evidence>
<evidence type="ECO:0000313" key="10">
    <source>
        <dbReference type="EMBL" id="KAJ3623641.1"/>
    </source>
</evidence>
<dbReference type="GO" id="GO:0006302">
    <property type="term" value="P:double-strand break repair"/>
    <property type="evidence" value="ECO:0007669"/>
    <property type="project" value="TreeGrafter"/>
</dbReference>
<organism evidence="10 11">
    <name type="scientific">Zophobas morio</name>
    <dbReference type="NCBI Taxonomy" id="2755281"/>
    <lineage>
        <taxon>Eukaryota</taxon>
        <taxon>Metazoa</taxon>
        <taxon>Ecdysozoa</taxon>
        <taxon>Arthropoda</taxon>
        <taxon>Hexapoda</taxon>
        <taxon>Insecta</taxon>
        <taxon>Pterygota</taxon>
        <taxon>Neoptera</taxon>
        <taxon>Endopterygota</taxon>
        <taxon>Coleoptera</taxon>
        <taxon>Polyphaga</taxon>
        <taxon>Cucujiformia</taxon>
        <taxon>Tenebrionidae</taxon>
        <taxon>Zophobas</taxon>
    </lineage>
</organism>
<accession>A0AA38HHW8</accession>
<dbReference type="Gene3D" id="1.10.150.20">
    <property type="entry name" value="5' to 3' exonuclease, C-terminal subdomain"/>
    <property type="match status" value="1"/>
</dbReference>
<dbReference type="GO" id="GO:0003677">
    <property type="term" value="F:DNA binding"/>
    <property type="evidence" value="ECO:0007669"/>
    <property type="project" value="UniProtKB-KW"/>
</dbReference>
<dbReference type="InterPro" id="IPR019760">
    <property type="entry name" value="DNA-dir_DNA_pol_A_CS"/>
</dbReference>
<evidence type="ECO:0000256" key="8">
    <source>
        <dbReference type="ARBA" id="ARBA00049244"/>
    </source>
</evidence>
<feature type="domain" description="DNA-directed DNA polymerase family A palm" evidence="9">
    <location>
        <begin position="25"/>
        <end position="186"/>
    </location>
</feature>
<proteinExistence type="inferred from homology"/>
<keyword evidence="4" id="KW-0548">Nucleotidyltransferase</keyword>
<evidence type="ECO:0000256" key="6">
    <source>
        <dbReference type="ARBA" id="ARBA00022932"/>
    </source>
</evidence>
<dbReference type="Gene3D" id="3.30.70.370">
    <property type="match status" value="1"/>
</dbReference>
<dbReference type="SUPFAM" id="SSF56672">
    <property type="entry name" value="DNA/RNA polymerases"/>
    <property type="match status" value="1"/>
</dbReference>
<keyword evidence="7" id="KW-0238">DNA-binding</keyword>
<evidence type="ECO:0000256" key="5">
    <source>
        <dbReference type="ARBA" id="ARBA00022705"/>
    </source>
</evidence>
<keyword evidence="5" id="KW-0235">DNA replication</keyword>
<evidence type="ECO:0000256" key="1">
    <source>
        <dbReference type="ARBA" id="ARBA00007705"/>
    </source>
</evidence>
<protein>
    <recommendedName>
        <fullName evidence="2">DNA-directed DNA polymerase</fullName>
        <ecNumber evidence="2">2.7.7.7</ecNumber>
    </recommendedName>
</protein>
<dbReference type="PANTHER" id="PTHR10133">
    <property type="entry name" value="DNA POLYMERASE I"/>
    <property type="match status" value="1"/>
</dbReference>
<evidence type="ECO:0000256" key="7">
    <source>
        <dbReference type="ARBA" id="ARBA00023125"/>
    </source>
</evidence>
<keyword evidence="6" id="KW-0239">DNA-directed DNA polymerase</keyword>
<evidence type="ECO:0000256" key="3">
    <source>
        <dbReference type="ARBA" id="ARBA00022679"/>
    </source>
</evidence>
<evidence type="ECO:0000256" key="2">
    <source>
        <dbReference type="ARBA" id="ARBA00012417"/>
    </source>
</evidence>
<dbReference type="Proteomes" id="UP001168821">
    <property type="component" value="Unassembled WGS sequence"/>
</dbReference>
<evidence type="ECO:0000256" key="4">
    <source>
        <dbReference type="ARBA" id="ARBA00022695"/>
    </source>
</evidence>
<dbReference type="AlphaFoldDB" id="A0AA38HHW8"/>
<dbReference type="Pfam" id="PF00476">
    <property type="entry name" value="DNA_pol_A"/>
    <property type="match status" value="1"/>
</dbReference>
<dbReference type="InterPro" id="IPR043502">
    <property type="entry name" value="DNA/RNA_pol_sf"/>
</dbReference>
<dbReference type="InterPro" id="IPR001098">
    <property type="entry name" value="DNA-dir_DNA_pol_A_palm_dom"/>
</dbReference>
<keyword evidence="3" id="KW-0808">Transferase</keyword>
<dbReference type="GO" id="GO:0003887">
    <property type="term" value="F:DNA-directed DNA polymerase activity"/>
    <property type="evidence" value="ECO:0007669"/>
    <property type="project" value="UniProtKB-KW"/>
</dbReference>
<dbReference type="PROSITE" id="PS00447">
    <property type="entry name" value="DNA_POLYMERASE_A"/>
    <property type="match status" value="1"/>
</dbReference>
<evidence type="ECO:0000259" key="9">
    <source>
        <dbReference type="Pfam" id="PF00476"/>
    </source>
</evidence>
<comment type="similarity">
    <text evidence="1">Belongs to the DNA polymerase type-A family.</text>
</comment>
<dbReference type="InterPro" id="IPR002298">
    <property type="entry name" value="DNA_polymerase_A"/>
</dbReference>